<feature type="signal peptide" evidence="1">
    <location>
        <begin position="1"/>
        <end position="19"/>
    </location>
</feature>
<organism evidence="2">
    <name type="scientific">Pinctada fucata</name>
    <name type="common">Akoya pearl oyster</name>
    <name type="synonym">Pinctada imbricata fucata</name>
    <dbReference type="NCBI Taxonomy" id="50426"/>
    <lineage>
        <taxon>Eukaryota</taxon>
        <taxon>Metazoa</taxon>
        <taxon>Spiralia</taxon>
        <taxon>Lophotrochozoa</taxon>
        <taxon>Mollusca</taxon>
        <taxon>Bivalvia</taxon>
        <taxon>Autobranchia</taxon>
        <taxon>Pteriomorphia</taxon>
        <taxon>Pterioida</taxon>
        <taxon>Pterioidea</taxon>
        <taxon>Pteriidae</taxon>
        <taxon>Pinctada</taxon>
    </lineage>
</organism>
<keyword evidence="1" id="KW-0732">Signal</keyword>
<feature type="chain" id="PRO_5013481150" evidence="1">
    <location>
        <begin position="20"/>
        <end position="228"/>
    </location>
</feature>
<proteinExistence type="predicted"/>
<dbReference type="EMBL" id="GELH01000103">
    <property type="protein sequence ID" value="JAS04169.1"/>
    <property type="molecule type" value="Transcribed_RNA"/>
</dbReference>
<reference evidence="2" key="1">
    <citation type="submission" date="2016-03" db="EMBL/GenBank/DDBJ databases">
        <authorList>
            <person name="Ploux O."/>
        </authorList>
    </citation>
    <scope>NUCLEOTIDE SEQUENCE</scope>
    <source>
        <tissue evidence="2">Mantle</tissue>
    </source>
</reference>
<evidence type="ECO:0000313" key="2">
    <source>
        <dbReference type="EMBL" id="JAS04168.1"/>
    </source>
</evidence>
<sequence length="228" mass="25879">MVISYKTVVLWLLVGVSLSLQCAYDNVHQDMKRQISASLDRNRRSPTSDLIAFSYMMSKVKTLVVRGLTLFEELHNQTKAEMDTTLRRASNFDLFTKMLISDLEKYGQRRTKLEDDLLLEVTPLVSFALPGVKVGSLKGLWNAFLGSNVQLDLRNYIQSINGTKIHRTDVIDNIKTRLDKELADVQERLFFVESILENQQYEMRMAFKPDPRVVGVPSGLLGSTTSAS</sequence>
<dbReference type="EMBL" id="GELH01000104">
    <property type="protein sequence ID" value="JAS04168.1"/>
    <property type="molecule type" value="Transcribed_RNA"/>
</dbReference>
<protein>
    <submittedName>
        <fullName evidence="2">Uncharacterized protein</fullName>
    </submittedName>
</protein>
<accession>A0A194APM3</accession>
<evidence type="ECO:0000256" key="1">
    <source>
        <dbReference type="SAM" id="SignalP"/>
    </source>
</evidence>
<name>A0A194APM3_PINFU</name>
<dbReference type="AlphaFoldDB" id="A0A194APM3"/>